<evidence type="ECO:0000313" key="2">
    <source>
        <dbReference type="EMBL" id="EFY86492.1"/>
    </source>
</evidence>
<dbReference type="Proteomes" id="UP000002499">
    <property type="component" value="Unassembled WGS sequence"/>
</dbReference>
<dbReference type="PANTHER" id="PTHR24118">
    <property type="entry name" value="POTE ANKYRIN DOMAIN"/>
    <property type="match status" value="1"/>
</dbReference>
<dbReference type="GeneID" id="19251746"/>
<dbReference type="AlphaFoldDB" id="E9EC66"/>
<dbReference type="PANTHER" id="PTHR24118:SF99">
    <property type="entry name" value="POTE ANKYRIN DOMAIN FAMILY MEMBER 3C-RELATED"/>
    <property type="match status" value="1"/>
</dbReference>
<dbReference type="SUPFAM" id="SSF48403">
    <property type="entry name" value="Ankyrin repeat"/>
    <property type="match status" value="1"/>
</dbReference>
<dbReference type="PRINTS" id="PR01415">
    <property type="entry name" value="ANKYRIN"/>
</dbReference>
<dbReference type="InterPro" id="IPR002110">
    <property type="entry name" value="Ankyrin_rpt"/>
</dbReference>
<dbReference type="SMART" id="SM00248">
    <property type="entry name" value="ANK"/>
    <property type="match status" value="5"/>
</dbReference>
<dbReference type="OrthoDB" id="194358at2759"/>
<dbReference type="InterPro" id="IPR036770">
    <property type="entry name" value="Ankyrin_rpt-contain_sf"/>
</dbReference>
<protein>
    <submittedName>
        <fullName evidence="2">Ankyrin repeat-containing protein</fullName>
    </submittedName>
</protein>
<dbReference type="Pfam" id="PF00023">
    <property type="entry name" value="Ank"/>
    <property type="match status" value="1"/>
</dbReference>
<dbReference type="OMA" id="HWITHTW"/>
<dbReference type="Gene3D" id="1.25.40.20">
    <property type="entry name" value="Ankyrin repeat-containing domain"/>
    <property type="match status" value="3"/>
</dbReference>
<organism evidence="3">
    <name type="scientific">Metarhizium acridum (strain CQMa 102)</name>
    <dbReference type="NCBI Taxonomy" id="655827"/>
    <lineage>
        <taxon>Eukaryota</taxon>
        <taxon>Fungi</taxon>
        <taxon>Dikarya</taxon>
        <taxon>Ascomycota</taxon>
        <taxon>Pezizomycotina</taxon>
        <taxon>Sordariomycetes</taxon>
        <taxon>Hypocreomycetidae</taxon>
        <taxon>Hypocreales</taxon>
        <taxon>Clavicipitaceae</taxon>
        <taxon>Metarhizium</taxon>
    </lineage>
</organism>
<gene>
    <name evidence="2" type="ORF">MAC_07435</name>
</gene>
<dbReference type="KEGG" id="maw:19251746"/>
<evidence type="ECO:0000256" key="1">
    <source>
        <dbReference type="SAM" id="MobiDB-lite"/>
    </source>
</evidence>
<accession>E9EC66</accession>
<dbReference type="HOGENOM" id="CLU_418010_0_0_1"/>
<proteinExistence type="predicted"/>
<dbReference type="InParanoid" id="E9EC66"/>
<keyword evidence="3" id="KW-1185">Reference proteome</keyword>
<feature type="region of interest" description="Disordered" evidence="1">
    <location>
        <begin position="1"/>
        <end position="25"/>
    </location>
</feature>
<dbReference type="eggNOG" id="ENOG502RP98">
    <property type="taxonomic scope" value="Eukaryota"/>
</dbReference>
<name>E9EC66_METAQ</name>
<dbReference type="EMBL" id="GL698545">
    <property type="protein sequence ID" value="EFY86492.1"/>
    <property type="molecule type" value="Genomic_DNA"/>
</dbReference>
<evidence type="ECO:0000313" key="3">
    <source>
        <dbReference type="Proteomes" id="UP000002499"/>
    </source>
</evidence>
<sequence>MPRAAARTSASGHGGSPYTRRTPANTRVASNSNTYSLRSKTSHATRLPNEMKHAIAGFLPQQALYQLAKCSTNWADIALPRLYDLDARSGNPKAIKWAAKNCARSDPQLALKLLARSVKYKGDVNAIYTDDGVHATALHYAAAHGAREVVKELLRLGARVDTWSSGFELARGLGISILHESLDKQFSWLEKYDGNWEWSPLVIPILKNDTETAELLVGAGAPAITVLHRDHDSFFNALPVVTVYHLLAAAEPRHAAKWTHAFGHDIYKAVMNVPMHNFSTALNTAIRNENGPVFDMLMDLGADPDVPTVWGGTALLTAVQKAFAPELTLPRRKTMMTWILRLIQAGATLNPPNPGRDSPLSCALRLYASTINAVEPCVKKVVEILVENGADINLRGSTGETVLQAYCHSMFCFQHLRYSPLETMLRYLIAKGGNVNALPGHGQPTIMSVSIRNILRAGKVTPFHAILRDAEAKIHPREVTFVFFHWITHTWFRKAYNIFQHRQTLTQDQINLAWTKAIQKNDDKLCKALQEQGLMPTHYGRLMNQVIRGRVKKFWPKILDLGFDADYIADTHLGTFLHTLVRQVQKPASTGVDTISPSQAVEIAETCIARGTSILIRDAQGKLALDLLPEGHPKLRSVLLEAYYEKTKSMFT</sequence>
<reference evidence="2 3" key="1">
    <citation type="journal article" date="2011" name="PLoS Genet.">
        <title>Genome sequencing and comparative transcriptomics of the model entomopathogenic fungi Metarhizium anisopliae and M. acridum.</title>
        <authorList>
            <person name="Gao Q."/>
            <person name="Jin K."/>
            <person name="Ying S.H."/>
            <person name="Zhang Y."/>
            <person name="Xiao G."/>
            <person name="Shang Y."/>
            <person name="Duan Z."/>
            <person name="Hu X."/>
            <person name="Xie X.Q."/>
            <person name="Zhou G."/>
            <person name="Peng G."/>
            <person name="Luo Z."/>
            <person name="Huang W."/>
            <person name="Wang B."/>
            <person name="Fang W."/>
            <person name="Wang S."/>
            <person name="Zhong Y."/>
            <person name="Ma L.J."/>
            <person name="St Leger R.J."/>
            <person name="Zhao G.P."/>
            <person name="Pei Y."/>
            <person name="Feng M.G."/>
            <person name="Xia Y."/>
            <person name="Wang C."/>
        </authorList>
    </citation>
    <scope>NUCLEOTIDE SEQUENCE [LARGE SCALE GENOMIC DNA]</scope>
    <source>
        <strain evidence="2 3">CQMa 102</strain>
    </source>
</reference>